<dbReference type="PANTHER" id="PTHR30055:SF234">
    <property type="entry name" value="HTH-TYPE TRANSCRIPTIONAL REGULATOR BETI"/>
    <property type="match status" value="1"/>
</dbReference>
<dbReference type="Pfam" id="PF00440">
    <property type="entry name" value="TetR_N"/>
    <property type="match status" value="1"/>
</dbReference>
<keyword evidence="1" id="KW-0805">Transcription regulation</keyword>
<dbReference type="InterPro" id="IPR001647">
    <property type="entry name" value="HTH_TetR"/>
</dbReference>
<name>A0ABS7PLH7_9SPHN</name>
<evidence type="ECO:0000313" key="7">
    <source>
        <dbReference type="Proteomes" id="UP000706039"/>
    </source>
</evidence>
<reference evidence="6 7" key="1">
    <citation type="submission" date="2021-08" db="EMBL/GenBank/DDBJ databases">
        <authorList>
            <person name="Tuo L."/>
        </authorList>
    </citation>
    <scope>NUCLEOTIDE SEQUENCE [LARGE SCALE GENOMIC DNA]</scope>
    <source>
        <strain evidence="6 7">JCM 31229</strain>
    </source>
</reference>
<evidence type="ECO:0000313" key="6">
    <source>
        <dbReference type="EMBL" id="MBY8822161.1"/>
    </source>
</evidence>
<dbReference type="InterPro" id="IPR050109">
    <property type="entry name" value="HTH-type_TetR-like_transc_reg"/>
</dbReference>
<protein>
    <submittedName>
        <fullName evidence="6">TetR/AcrR family transcriptional regulator</fullName>
    </submittedName>
</protein>
<sequence length="219" mass="24546">MPEVNAQRRAEIGRERREKTRHKLIVAAARVIARRGDEHATIDDFIRAAGLARGTFYNYFPTREDLVEAVWSHLGKDPFLEIERLCAPIADPAERMVAVARMVLERAGRDEIWGWLIYSLSSDDQEVNEDLRAFPSPELRDGIAQGRFVFDDLESARDLVVGIVRKALRMRLAGGRTAAYDQAMCRMTLCALGLSQDEAGAVVNRPLPQADDDIRVAVA</sequence>
<feature type="DNA-binding region" description="H-T-H motif" evidence="4">
    <location>
        <begin position="41"/>
        <end position="60"/>
    </location>
</feature>
<dbReference type="PROSITE" id="PS50977">
    <property type="entry name" value="HTH_TETR_2"/>
    <property type="match status" value="1"/>
</dbReference>
<dbReference type="InterPro" id="IPR049513">
    <property type="entry name" value="TetR_C_40"/>
</dbReference>
<keyword evidence="7" id="KW-1185">Reference proteome</keyword>
<dbReference type="PANTHER" id="PTHR30055">
    <property type="entry name" value="HTH-TYPE TRANSCRIPTIONAL REGULATOR RUTR"/>
    <property type="match status" value="1"/>
</dbReference>
<evidence type="ECO:0000256" key="1">
    <source>
        <dbReference type="ARBA" id="ARBA00023015"/>
    </source>
</evidence>
<dbReference type="Pfam" id="PF21306">
    <property type="entry name" value="TetR_C_40"/>
    <property type="match status" value="1"/>
</dbReference>
<dbReference type="Gene3D" id="1.10.357.10">
    <property type="entry name" value="Tetracycline Repressor, domain 2"/>
    <property type="match status" value="1"/>
</dbReference>
<dbReference type="RefSeq" id="WP_222989264.1">
    <property type="nucleotide sequence ID" value="NZ_JAINVV010000004.1"/>
</dbReference>
<dbReference type="Proteomes" id="UP000706039">
    <property type="component" value="Unassembled WGS sequence"/>
</dbReference>
<dbReference type="EMBL" id="JAINVV010000004">
    <property type="protein sequence ID" value="MBY8822161.1"/>
    <property type="molecule type" value="Genomic_DNA"/>
</dbReference>
<evidence type="ECO:0000256" key="2">
    <source>
        <dbReference type="ARBA" id="ARBA00023125"/>
    </source>
</evidence>
<keyword evidence="2 4" id="KW-0238">DNA-binding</keyword>
<evidence type="ECO:0000256" key="4">
    <source>
        <dbReference type="PROSITE-ProRule" id="PRU00335"/>
    </source>
</evidence>
<comment type="caution">
    <text evidence="6">The sequence shown here is derived from an EMBL/GenBank/DDBJ whole genome shotgun (WGS) entry which is preliminary data.</text>
</comment>
<organism evidence="6 7">
    <name type="scientific">Sphingomonas colocasiae</name>
    <dbReference type="NCBI Taxonomy" id="1848973"/>
    <lineage>
        <taxon>Bacteria</taxon>
        <taxon>Pseudomonadati</taxon>
        <taxon>Pseudomonadota</taxon>
        <taxon>Alphaproteobacteria</taxon>
        <taxon>Sphingomonadales</taxon>
        <taxon>Sphingomonadaceae</taxon>
        <taxon>Sphingomonas</taxon>
    </lineage>
</organism>
<keyword evidence="3" id="KW-0804">Transcription</keyword>
<accession>A0ABS7PLH7</accession>
<dbReference type="PRINTS" id="PR00455">
    <property type="entry name" value="HTHTETR"/>
</dbReference>
<evidence type="ECO:0000256" key="3">
    <source>
        <dbReference type="ARBA" id="ARBA00023163"/>
    </source>
</evidence>
<gene>
    <name evidence="6" type="ORF">K7G82_07660</name>
</gene>
<evidence type="ECO:0000259" key="5">
    <source>
        <dbReference type="PROSITE" id="PS50977"/>
    </source>
</evidence>
<dbReference type="SUPFAM" id="SSF46689">
    <property type="entry name" value="Homeodomain-like"/>
    <property type="match status" value="1"/>
</dbReference>
<dbReference type="InterPro" id="IPR009057">
    <property type="entry name" value="Homeodomain-like_sf"/>
</dbReference>
<feature type="domain" description="HTH tetR-type" evidence="5">
    <location>
        <begin position="18"/>
        <end position="78"/>
    </location>
</feature>
<proteinExistence type="predicted"/>